<dbReference type="AlphaFoldDB" id="A0A2B8B7E5"/>
<feature type="transmembrane region" description="Helical" evidence="10">
    <location>
        <begin position="54"/>
        <end position="78"/>
    </location>
</feature>
<evidence type="ECO:0000313" key="13">
    <source>
        <dbReference type="EMBL" id="PGH57204.1"/>
    </source>
</evidence>
<comment type="subcellular location">
    <subcellularLocation>
        <location evidence="1">Cell membrane</location>
        <topology evidence="1">Multi-pass membrane protein</topology>
    </subcellularLocation>
</comment>
<reference evidence="14" key="1">
    <citation type="submission" date="2017-10" db="EMBL/GenBank/DDBJ databases">
        <authorList>
            <person name="Kravchenko I.K."/>
            <person name="Grouzdev D.S."/>
        </authorList>
    </citation>
    <scope>NUCLEOTIDE SEQUENCE [LARGE SCALE GENOMIC DNA]</scope>
    <source>
        <strain evidence="14">B2</strain>
    </source>
</reference>
<feature type="transmembrane region" description="Helical" evidence="10">
    <location>
        <begin position="199"/>
        <end position="220"/>
    </location>
</feature>
<feature type="transmembrane region" description="Helical" evidence="10">
    <location>
        <begin position="311"/>
        <end position="330"/>
    </location>
</feature>
<gene>
    <name evidence="13" type="ORF">CRT60_12080</name>
</gene>
<feature type="transmembrane region" description="Helical" evidence="10">
    <location>
        <begin position="463"/>
        <end position="480"/>
    </location>
</feature>
<protein>
    <recommendedName>
        <fullName evidence="15">Copper resistance protein CopC</fullName>
    </recommendedName>
</protein>
<dbReference type="Gene3D" id="2.60.40.1220">
    <property type="match status" value="1"/>
</dbReference>
<dbReference type="OrthoDB" id="8374223at2"/>
<name>A0A2B8B7E5_9PROT</name>
<feature type="transmembrane region" description="Helical" evidence="10">
    <location>
        <begin position="275"/>
        <end position="299"/>
    </location>
</feature>
<dbReference type="InterPro" id="IPR014755">
    <property type="entry name" value="Cu-Rt/internalin_Ig-like"/>
</dbReference>
<feature type="transmembrane region" description="Helical" evidence="10">
    <location>
        <begin position="418"/>
        <end position="442"/>
    </location>
</feature>
<proteinExistence type="predicted"/>
<evidence type="ECO:0000256" key="9">
    <source>
        <dbReference type="SAM" id="MobiDB-lite"/>
    </source>
</evidence>
<dbReference type="InterPro" id="IPR007348">
    <property type="entry name" value="CopC_dom"/>
</dbReference>
<dbReference type="GO" id="GO:0006825">
    <property type="term" value="P:copper ion transport"/>
    <property type="evidence" value="ECO:0007669"/>
    <property type="project" value="InterPro"/>
</dbReference>
<accession>A0A2B8B7E5</accession>
<feature type="transmembrane region" description="Helical" evidence="10">
    <location>
        <begin position="232"/>
        <end position="255"/>
    </location>
</feature>
<evidence type="ECO:0000256" key="7">
    <source>
        <dbReference type="ARBA" id="ARBA00023008"/>
    </source>
</evidence>
<keyword evidence="4" id="KW-0479">Metal-binding</keyword>
<keyword evidence="2" id="KW-1003">Cell membrane</keyword>
<organism evidence="13 14">
    <name type="scientific">Azospirillum palustre</name>
    <dbReference type="NCBI Taxonomy" id="2044885"/>
    <lineage>
        <taxon>Bacteria</taxon>
        <taxon>Pseudomonadati</taxon>
        <taxon>Pseudomonadota</taxon>
        <taxon>Alphaproteobacteria</taxon>
        <taxon>Rhodospirillales</taxon>
        <taxon>Azospirillaceae</taxon>
        <taxon>Azospirillum</taxon>
    </lineage>
</organism>
<feature type="transmembrane region" description="Helical" evidence="10">
    <location>
        <begin position="381"/>
        <end position="406"/>
    </location>
</feature>
<dbReference type="GO" id="GO:0005507">
    <property type="term" value="F:copper ion binding"/>
    <property type="evidence" value="ECO:0007669"/>
    <property type="project" value="InterPro"/>
</dbReference>
<dbReference type="GO" id="GO:0042597">
    <property type="term" value="C:periplasmic space"/>
    <property type="evidence" value="ECO:0007669"/>
    <property type="project" value="InterPro"/>
</dbReference>
<dbReference type="GO" id="GO:0046688">
    <property type="term" value="P:response to copper ion"/>
    <property type="evidence" value="ECO:0007669"/>
    <property type="project" value="InterPro"/>
</dbReference>
<evidence type="ECO:0000256" key="1">
    <source>
        <dbReference type="ARBA" id="ARBA00004651"/>
    </source>
</evidence>
<feature type="transmembrane region" description="Helical" evidence="10">
    <location>
        <begin position="336"/>
        <end position="360"/>
    </location>
</feature>
<dbReference type="InterPro" id="IPR008457">
    <property type="entry name" value="Cu-R_CopD_dom"/>
</dbReference>
<evidence type="ECO:0000259" key="12">
    <source>
        <dbReference type="Pfam" id="PF05425"/>
    </source>
</evidence>
<evidence type="ECO:0000256" key="3">
    <source>
        <dbReference type="ARBA" id="ARBA00022692"/>
    </source>
</evidence>
<dbReference type="InterPro" id="IPR032694">
    <property type="entry name" value="CopC/D"/>
</dbReference>
<evidence type="ECO:0000256" key="8">
    <source>
        <dbReference type="ARBA" id="ARBA00023136"/>
    </source>
</evidence>
<evidence type="ECO:0000313" key="14">
    <source>
        <dbReference type="Proteomes" id="UP000225379"/>
    </source>
</evidence>
<feature type="region of interest" description="Disordered" evidence="9">
    <location>
        <begin position="604"/>
        <end position="623"/>
    </location>
</feature>
<evidence type="ECO:0000259" key="11">
    <source>
        <dbReference type="Pfam" id="PF04234"/>
    </source>
</evidence>
<comment type="caution">
    <text evidence="13">The sequence shown here is derived from an EMBL/GenBank/DDBJ whole genome shotgun (WGS) entry which is preliminary data.</text>
</comment>
<keyword evidence="3 10" id="KW-0812">Transmembrane</keyword>
<dbReference type="Proteomes" id="UP000225379">
    <property type="component" value="Unassembled WGS sequence"/>
</dbReference>
<evidence type="ECO:0000256" key="6">
    <source>
        <dbReference type="ARBA" id="ARBA00022989"/>
    </source>
</evidence>
<keyword evidence="5" id="KW-0732">Signal</keyword>
<sequence>MTSLFHAGPVPSAAGRSLFGDAMTYLHAPAAGTLARGTAAVSGLSRAAWRFTRAVLFVLATVLSAAAVGGEAAAHAFLTDTEPADSSRLESAPSEIRLTFNEPVTPILVQLLDAAGRPVAGEKPVTGPGGSVRLALPTPVPTGLYTVSYRVTSADGHPAAGTLLFGVGVTPPAEEVADRAEAGPAGAPAPALAAVAVRALHFGALLAATGGGLFLVLVSGRWSPLNRRLRPGLGLILLTAGLSAVLLVVLNGIVLNGSAPDTLLSPAIWAQGWTTGWTSSAGVSAAVALLALLAVAVGLALEADHAAGPALLLSGAMIGAVSLALTGHAATAPPRWLSAPLVALHGLMAAFWVGSLWPLAVALRTEPAGEAARLIQRFSRLALGAVALLVAAGALLSVLQIGLLQIEQPAAVLATGYGWLWLAKMAAVGILLALAACNRFWLTPALGIAGGRGAVALRRTIRAEAAVVIAVLVVTAAFALTPPPRAVTAPAGPATEAMADVVPARDAGYATSIGRGDLVALIEVIPARPGPNRVTVRLSRSDGRPVDPAGADLQWSLPAAGLAPVRRSLTASAAGVFGAGDVDLPMAGRWSLLLEVRGGETGPATFRTDVPVLPEDQSKEVKP</sequence>
<feature type="domain" description="Copper resistance protein D" evidence="12">
    <location>
        <begin position="373"/>
        <end position="477"/>
    </location>
</feature>
<dbReference type="SUPFAM" id="SSF81296">
    <property type="entry name" value="E set domains"/>
    <property type="match status" value="1"/>
</dbReference>
<evidence type="ECO:0000256" key="4">
    <source>
        <dbReference type="ARBA" id="ARBA00022723"/>
    </source>
</evidence>
<dbReference type="Pfam" id="PF05425">
    <property type="entry name" value="CopD"/>
    <property type="match status" value="1"/>
</dbReference>
<keyword evidence="6 10" id="KW-1133">Transmembrane helix</keyword>
<dbReference type="PANTHER" id="PTHR34820:SF4">
    <property type="entry name" value="INNER MEMBRANE PROTEIN YEBZ"/>
    <property type="match status" value="1"/>
</dbReference>
<evidence type="ECO:0008006" key="15">
    <source>
        <dbReference type="Google" id="ProtNLM"/>
    </source>
</evidence>
<evidence type="ECO:0000256" key="10">
    <source>
        <dbReference type="SAM" id="Phobius"/>
    </source>
</evidence>
<keyword evidence="8 10" id="KW-0472">Membrane</keyword>
<keyword evidence="7" id="KW-0186">Copper</keyword>
<dbReference type="GO" id="GO:0005886">
    <property type="term" value="C:plasma membrane"/>
    <property type="evidence" value="ECO:0007669"/>
    <property type="project" value="UniProtKB-SubCell"/>
</dbReference>
<dbReference type="PANTHER" id="PTHR34820">
    <property type="entry name" value="INNER MEMBRANE PROTEIN YEBZ"/>
    <property type="match status" value="1"/>
</dbReference>
<dbReference type="InterPro" id="IPR014756">
    <property type="entry name" value="Ig_E-set"/>
</dbReference>
<dbReference type="Pfam" id="PF04234">
    <property type="entry name" value="CopC"/>
    <property type="match status" value="1"/>
</dbReference>
<feature type="domain" description="CopC" evidence="11">
    <location>
        <begin position="75"/>
        <end position="167"/>
    </location>
</feature>
<evidence type="ECO:0000256" key="5">
    <source>
        <dbReference type="ARBA" id="ARBA00022729"/>
    </source>
</evidence>
<keyword evidence="14" id="KW-1185">Reference proteome</keyword>
<evidence type="ECO:0000256" key="2">
    <source>
        <dbReference type="ARBA" id="ARBA00022475"/>
    </source>
</evidence>
<dbReference type="EMBL" id="PDKW01000040">
    <property type="protein sequence ID" value="PGH57204.1"/>
    <property type="molecule type" value="Genomic_DNA"/>
</dbReference>